<dbReference type="GO" id="GO:0009279">
    <property type="term" value="C:cell outer membrane"/>
    <property type="evidence" value="ECO:0007669"/>
    <property type="project" value="TreeGrafter"/>
</dbReference>
<keyword evidence="5" id="KW-1185">Reference proteome</keyword>
<reference evidence="4 5" key="1">
    <citation type="submission" date="2016-10" db="EMBL/GenBank/DDBJ databases">
        <authorList>
            <person name="de Groot N.N."/>
        </authorList>
    </citation>
    <scope>NUCLEOTIDE SEQUENCE [LARGE SCALE GENOMIC DNA]</scope>
    <source>
        <strain evidence="4 5">B25</strain>
    </source>
</reference>
<name>A0A1H9E8L3_9SPIR</name>
<organism evidence="4 5">
    <name type="scientific">Treponema bryantii</name>
    <dbReference type="NCBI Taxonomy" id="163"/>
    <lineage>
        <taxon>Bacteria</taxon>
        <taxon>Pseudomonadati</taxon>
        <taxon>Spirochaetota</taxon>
        <taxon>Spirochaetia</taxon>
        <taxon>Spirochaetales</taxon>
        <taxon>Treponemataceae</taxon>
        <taxon>Treponema</taxon>
    </lineage>
</organism>
<protein>
    <submittedName>
        <fullName evidence="4">Lipopolysaccharide export system protein LptA</fullName>
    </submittedName>
</protein>
<dbReference type="GO" id="GO:0015920">
    <property type="term" value="P:lipopolysaccharide transport"/>
    <property type="evidence" value="ECO:0007669"/>
    <property type="project" value="TreeGrafter"/>
</dbReference>
<dbReference type="PANTHER" id="PTHR36504:SF1">
    <property type="entry name" value="LIPOPOLYSACCHARIDE EXPORT SYSTEM PROTEIN LPTA"/>
    <property type="match status" value="1"/>
</dbReference>
<dbReference type="GO" id="GO:0030288">
    <property type="term" value="C:outer membrane-bounded periplasmic space"/>
    <property type="evidence" value="ECO:0007669"/>
    <property type="project" value="TreeGrafter"/>
</dbReference>
<dbReference type="OrthoDB" id="368905at2"/>
<evidence type="ECO:0000259" key="3">
    <source>
        <dbReference type="Pfam" id="PF03968"/>
    </source>
</evidence>
<feature type="compositionally biased region" description="Basic and acidic residues" evidence="2">
    <location>
        <begin position="217"/>
        <end position="228"/>
    </location>
</feature>
<dbReference type="Gene3D" id="2.60.450.10">
    <property type="entry name" value="Lipopolysaccharide (LPS) transport protein A like domain"/>
    <property type="match status" value="2"/>
</dbReference>
<evidence type="ECO:0000313" key="5">
    <source>
        <dbReference type="Proteomes" id="UP000182360"/>
    </source>
</evidence>
<evidence type="ECO:0000313" key="4">
    <source>
        <dbReference type="EMBL" id="SEQ21975.1"/>
    </source>
</evidence>
<dbReference type="EMBL" id="FOFU01000003">
    <property type="protein sequence ID" value="SEQ21975.1"/>
    <property type="molecule type" value="Genomic_DNA"/>
</dbReference>
<proteinExistence type="predicted"/>
<dbReference type="PANTHER" id="PTHR36504">
    <property type="entry name" value="LIPOPOLYSACCHARIDE EXPORT SYSTEM PROTEIN LPTA"/>
    <property type="match status" value="1"/>
</dbReference>
<feature type="domain" description="Organic solvent tolerance-like N-terminal" evidence="3">
    <location>
        <begin position="76"/>
        <end position="174"/>
    </location>
</feature>
<dbReference type="Pfam" id="PF03968">
    <property type="entry name" value="LptD_N"/>
    <property type="match status" value="1"/>
</dbReference>
<sequence>MPLCAEKIIFSANRMTGRAGNTNTTTTLSGNAYIKTDTMEIQAEDVELSGDDYRYIKATGSISGKNLETHMDFTCDSLEYDRNTKIALLKGNVKLDDKDNDVRAEAQIIEYNQDTEIAVLQIQIKLTQKENVCSGSYAVYYKNSQLLELSGNAQVKQKDDVFRAQNITLNMDTQDITLGGNVKGKVTDTKESKPEPKTTESEPESKDPETENQTTEFEMKKTEVKDGE</sequence>
<feature type="region of interest" description="Disordered" evidence="2">
    <location>
        <begin position="178"/>
        <end position="228"/>
    </location>
</feature>
<evidence type="ECO:0000256" key="2">
    <source>
        <dbReference type="SAM" id="MobiDB-lite"/>
    </source>
</evidence>
<feature type="compositionally biased region" description="Basic and acidic residues" evidence="2">
    <location>
        <begin position="185"/>
        <end position="209"/>
    </location>
</feature>
<dbReference type="GO" id="GO:0017089">
    <property type="term" value="F:glycolipid transfer activity"/>
    <property type="evidence" value="ECO:0007669"/>
    <property type="project" value="TreeGrafter"/>
</dbReference>
<keyword evidence="1" id="KW-0732">Signal</keyword>
<dbReference type="InterPro" id="IPR052037">
    <property type="entry name" value="LPS_export_LptA"/>
</dbReference>
<dbReference type="AlphaFoldDB" id="A0A1H9E8L3"/>
<dbReference type="RefSeq" id="WP_083379789.1">
    <property type="nucleotide sequence ID" value="NZ_FOFU01000003.1"/>
</dbReference>
<accession>A0A1H9E8L3</accession>
<gene>
    <name evidence="4" type="ORF">SAMN04487977_10363</name>
</gene>
<evidence type="ECO:0000256" key="1">
    <source>
        <dbReference type="ARBA" id="ARBA00022729"/>
    </source>
</evidence>
<dbReference type="InterPro" id="IPR005653">
    <property type="entry name" value="OstA-like_N"/>
</dbReference>
<dbReference type="Proteomes" id="UP000182360">
    <property type="component" value="Unassembled WGS sequence"/>
</dbReference>